<sequence>MSLYPPSNGNLRPPPDFRSIRTAQRSFGVAATLVSVGGFLTYVLLSGFAAGVMNQPLAGHLTIGLALGLFQFLLMAVTIWLYVRHMRRRVDPVADRLRAQLRDSRAQAEAQAQAQAQARRTPAGRWSGTW</sequence>
<gene>
    <name evidence="3" type="ORF">L0P92_42710</name>
</gene>
<feature type="region of interest" description="Disordered" evidence="1">
    <location>
        <begin position="110"/>
        <end position="130"/>
    </location>
</feature>
<dbReference type="AlphaFoldDB" id="A0A9X1Q819"/>
<dbReference type="EMBL" id="JAKEIP010000445">
    <property type="protein sequence ID" value="MCF1600211.1"/>
    <property type="molecule type" value="Genomic_DNA"/>
</dbReference>
<evidence type="ECO:0000256" key="1">
    <source>
        <dbReference type="SAM" id="MobiDB-lite"/>
    </source>
</evidence>
<feature type="transmembrane region" description="Helical" evidence="2">
    <location>
        <begin position="61"/>
        <end position="83"/>
    </location>
</feature>
<evidence type="ECO:0000256" key="2">
    <source>
        <dbReference type="SAM" id="Phobius"/>
    </source>
</evidence>
<evidence type="ECO:0000313" key="4">
    <source>
        <dbReference type="Proteomes" id="UP001139384"/>
    </source>
</evidence>
<evidence type="ECO:0000313" key="3">
    <source>
        <dbReference type="EMBL" id="MCF1600211.1"/>
    </source>
</evidence>
<dbReference type="RefSeq" id="WP_234768528.1">
    <property type="nucleotide sequence ID" value="NZ_JAKEIP010000445.1"/>
</dbReference>
<comment type="caution">
    <text evidence="3">The sequence shown here is derived from an EMBL/GenBank/DDBJ whole genome shotgun (WGS) entry which is preliminary data.</text>
</comment>
<protein>
    <submittedName>
        <fullName evidence="3">DUF485 domain-containing protein</fullName>
    </submittedName>
</protein>
<keyword evidence="2" id="KW-0812">Transmembrane</keyword>
<keyword evidence="4" id="KW-1185">Reference proteome</keyword>
<keyword evidence="2" id="KW-1133">Transmembrane helix</keyword>
<dbReference type="Pfam" id="PF04341">
    <property type="entry name" value="DUF485"/>
    <property type="match status" value="1"/>
</dbReference>
<organism evidence="3 4">
    <name type="scientific">Streptomyces muensis</name>
    <dbReference type="NCBI Taxonomy" id="1077944"/>
    <lineage>
        <taxon>Bacteria</taxon>
        <taxon>Bacillati</taxon>
        <taxon>Actinomycetota</taxon>
        <taxon>Actinomycetes</taxon>
        <taxon>Kitasatosporales</taxon>
        <taxon>Streptomycetaceae</taxon>
        <taxon>Streptomyces</taxon>
    </lineage>
</organism>
<reference evidence="3" key="1">
    <citation type="submission" date="2022-01" db="EMBL/GenBank/DDBJ databases">
        <title>Draft Genome Sequences of Seven Type Strains of the Genus Streptomyces.</title>
        <authorList>
            <person name="Aziz S."/>
            <person name="Coretto E."/>
            <person name="Chronakova A."/>
            <person name="Sproer C."/>
            <person name="Huber K."/>
            <person name="Nouioui I."/>
            <person name="Gross H."/>
        </authorList>
    </citation>
    <scope>NUCLEOTIDE SEQUENCE</scope>
    <source>
        <strain evidence="3">DSM 103493</strain>
    </source>
</reference>
<feature type="transmembrane region" description="Helical" evidence="2">
    <location>
        <begin position="27"/>
        <end position="49"/>
    </location>
</feature>
<dbReference type="PANTHER" id="PTHR38441">
    <property type="entry name" value="INTEGRAL MEMBRANE PROTEIN-RELATED"/>
    <property type="match status" value="1"/>
</dbReference>
<name>A0A9X1Q819_STRM4</name>
<proteinExistence type="predicted"/>
<dbReference type="PANTHER" id="PTHR38441:SF1">
    <property type="entry name" value="MEMBRANE PROTEIN"/>
    <property type="match status" value="1"/>
</dbReference>
<dbReference type="Proteomes" id="UP001139384">
    <property type="component" value="Unassembled WGS sequence"/>
</dbReference>
<keyword evidence="2" id="KW-0472">Membrane</keyword>
<accession>A0A9X1Q819</accession>
<dbReference type="InterPro" id="IPR007436">
    <property type="entry name" value="DUF485"/>
</dbReference>